<dbReference type="PANTHER" id="PTHR32182:SF0">
    <property type="entry name" value="DNA REPLICATION AND REPAIR PROTEIN RECF"/>
    <property type="match status" value="1"/>
</dbReference>
<dbReference type="GO" id="GO:0005737">
    <property type="term" value="C:cytoplasm"/>
    <property type="evidence" value="ECO:0007669"/>
    <property type="project" value="UniProtKB-SubCell"/>
</dbReference>
<dbReference type="KEGG" id="hmi:soil367_00070"/>
<comment type="subcellular location">
    <subcellularLocation>
        <location evidence="1 9">Cytoplasm</location>
    </subcellularLocation>
</comment>
<dbReference type="EMBL" id="CP031093">
    <property type="protein sequence ID" value="QCF24481.1"/>
    <property type="molecule type" value="Genomic_DNA"/>
</dbReference>
<dbReference type="GO" id="GO:0006302">
    <property type="term" value="P:double-strand break repair"/>
    <property type="evidence" value="ECO:0007669"/>
    <property type="project" value="TreeGrafter"/>
</dbReference>
<dbReference type="Gene3D" id="1.20.1050.90">
    <property type="entry name" value="RecF/RecN/SMC, N-terminal domain"/>
    <property type="match status" value="1"/>
</dbReference>
<keyword evidence="8 9" id="KW-0238">DNA-binding</keyword>
<comment type="function">
    <text evidence="9">The RecF protein is involved in DNA metabolism; it is required for DNA replication and normal SOS inducibility. RecF binds preferentially to single-stranded, linear DNA. It also seems to bind ATP.</text>
</comment>
<dbReference type="Pfam" id="PF02463">
    <property type="entry name" value="SMC_N"/>
    <property type="match status" value="1"/>
</dbReference>
<dbReference type="AlphaFoldDB" id="A0A4P7XCF9"/>
<dbReference type="PANTHER" id="PTHR32182">
    <property type="entry name" value="DNA REPLICATION AND REPAIR PROTEIN RECF"/>
    <property type="match status" value="1"/>
</dbReference>
<evidence type="ECO:0000313" key="12">
    <source>
        <dbReference type="Proteomes" id="UP000298049"/>
    </source>
</evidence>
<keyword evidence="6 9" id="KW-0547">Nucleotide-binding</keyword>
<evidence type="ECO:0000256" key="9">
    <source>
        <dbReference type="HAMAP-Rule" id="MF_00365"/>
    </source>
</evidence>
<dbReference type="GO" id="GO:0006260">
    <property type="term" value="P:DNA replication"/>
    <property type="evidence" value="ECO:0007669"/>
    <property type="project" value="UniProtKB-UniRule"/>
</dbReference>
<dbReference type="InterPro" id="IPR003395">
    <property type="entry name" value="RecF/RecN/SMC_N"/>
</dbReference>
<reference evidence="11 12" key="1">
    <citation type="submission" date="2018-07" db="EMBL/GenBank/DDBJ databases">
        <title>Marsedoiliclastica nanhaica gen. nov. sp. nov., a novel marine hydrocarbonoclastic bacterium isolated from an in-situ enriched hydrocarbon-degrading consortium in deep-sea sediment.</title>
        <authorList>
            <person name="Dong C."/>
            <person name="Ma T."/>
            <person name="Liu R."/>
            <person name="Shao Z."/>
        </authorList>
    </citation>
    <scope>NUCLEOTIDE SEQUENCE [LARGE SCALE GENOMIC DNA]</scope>
    <source>
        <strain evidence="12">soil36-7</strain>
    </source>
</reference>
<evidence type="ECO:0000256" key="3">
    <source>
        <dbReference type="ARBA" id="ARBA00020170"/>
    </source>
</evidence>
<evidence type="ECO:0000256" key="1">
    <source>
        <dbReference type="ARBA" id="ARBA00004496"/>
    </source>
</evidence>
<evidence type="ECO:0000256" key="6">
    <source>
        <dbReference type="ARBA" id="ARBA00022741"/>
    </source>
</evidence>
<keyword evidence="9" id="KW-0234">DNA repair</keyword>
<dbReference type="RefSeq" id="WP_136545739.1">
    <property type="nucleotide sequence ID" value="NZ_CP031093.1"/>
</dbReference>
<dbReference type="NCBIfam" id="TIGR00611">
    <property type="entry name" value="recf"/>
    <property type="match status" value="1"/>
</dbReference>
<evidence type="ECO:0000256" key="4">
    <source>
        <dbReference type="ARBA" id="ARBA00022490"/>
    </source>
</evidence>
<dbReference type="InterPro" id="IPR001238">
    <property type="entry name" value="DNA-binding_RecF"/>
</dbReference>
<evidence type="ECO:0000313" key="11">
    <source>
        <dbReference type="EMBL" id="QCF24481.1"/>
    </source>
</evidence>
<dbReference type="GO" id="GO:0005524">
    <property type="term" value="F:ATP binding"/>
    <property type="evidence" value="ECO:0007669"/>
    <property type="project" value="UniProtKB-UniRule"/>
</dbReference>
<feature type="domain" description="AAA+ ATPase" evidence="10">
    <location>
        <begin position="22"/>
        <end position="376"/>
    </location>
</feature>
<evidence type="ECO:0000259" key="10">
    <source>
        <dbReference type="SMART" id="SM00382"/>
    </source>
</evidence>
<comment type="similarity">
    <text evidence="2 9">Belongs to the RecF family.</text>
</comment>
<keyword evidence="12" id="KW-1185">Reference proteome</keyword>
<keyword evidence="9" id="KW-0742">SOS response</keyword>
<dbReference type="Proteomes" id="UP000298049">
    <property type="component" value="Chromosome"/>
</dbReference>
<dbReference type="SMART" id="SM00382">
    <property type="entry name" value="AAA"/>
    <property type="match status" value="1"/>
</dbReference>
<dbReference type="GO" id="GO:0000731">
    <property type="term" value="P:DNA synthesis involved in DNA repair"/>
    <property type="evidence" value="ECO:0007669"/>
    <property type="project" value="TreeGrafter"/>
</dbReference>
<keyword evidence="7 9" id="KW-0067">ATP-binding</keyword>
<dbReference type="Gene3D" id="3.40.50.300">
    <property type="entry name" value="P-loop containing nucleotide triphosphate hydrolases"/>
    <property type="match status" value="1"/>
</dbReference>
<organism evidence="11 12">
    <name type="scientific">Hydrocarboniclastica marina</name>
    <dbReference type="NCBI Taxonomy" id="2259620"/>
    <lineage>
        <taxon>Bacteria</taxon>
        <taxon>Pseudomonadati</taxon>
        <taxon>Pseudomonadota</taxon>
        <taxon>Gammaproteobacteria</taxon>
        <taxon>Alteromonadales</taxon>
        <taxon>Alteromonadaceae</taxon>
        <taxon>Hydrocarboniclastica</taxon>
    </lineage>
</organism>
<dbReference type="InterPro" id="IPR027417">
    <property type="entry name" value="P-loop_NTPase"/>
</dbReference>
<evidence type="ECO:0000256" key="8">
    <source>
        <dbReference type="ARBA" id="ARBA00023125"/>
    </source>
</evidence>
<dbReference type="HAMAP" id="MF_00365">
    <property type="entry name" value="RecF"/>
    <property type="match status" value="1"/>
</dbReference>
<evidence type="ECO:0000256" key="2">
    <source>
        <dbReference type="ARBA" id="ARBA00008016"/>
    </source>
</evidence>
<evidence type="ECO:0000256" key="5">
    <source>
        <dbReference type="ARBA" id="ARBA00022705"/>
    </source>
</evidence>
<dbReference type="InterPro" id="IPR003593">
    <property type="entry name" value="AAA+_ATPase"/>
</dbReference>
<protein>
    <recommendedName>
        <fullName evidence="3 9">DNA replication and repair protein RecF</fullName>
    </recommendedName>
</protein>
<dbReference type="SUPFAM" id="SSF52540">
    <property type="entry name" value="P-loop containing nucleoside triphosphate hydrolases"/>
    <property type="match status" value="1"/>
</dbReference>
<keyword evidence="4 9" id="KW-0963">Cytoplasm</keyword>
<dbReference type="InterPro" id="IPR018078">
    <property type="entry name" value="DNA-binding_RecF_CS"/>
</dbReference>
<dbReference type="GO" id="GO:0003697">
    <property type="term" value="F:single-stranded DNA binding"/>
    <property type="evidence" value="ECO:0007669"/>
    <property type="project" value="UniProtKB-UniRule"/>
</dbReference>
<evidence type="ECO:0000256" key="7">
    <source>
        <dbReference type="ARBA" id="ARBA00022840"/>
    </source>
</evidence>
<dbReference type="PROSITE" id="PS00617">
    <property type="entry name" value="RECF_1"/>
    <property type="match status" value="1"/>
</dbReference>
<gene>
    <name evidence="9" type="primary">recF</name>
    <name evidence="11" type="ORF">soil367_00070</name>
</gene>
<keyword evidence="5 9" id="KW-0235">DNA replication</keyword>
<keyword evidence="9" id="KW-0227">DNA damage</keyword>
<dbReference type="InterPro" id="IPR042174">
    <property type="entry name" value="RecF_2"/>
</dbReference>
<sequence>MSLLELQTHRFRNLGPDRLQFSPGVNLIYGDNGSGKSSLLEAVHYLSTGRSFRTHKHETVVAHGGDEMAVFGRVSKTAGRSRVGTDPNGKSVTHNLGISRNLAERRTTLRLDGENVRSLSILAQHLPISVIEPGSFDIISGGPGKRRQFLDWVVFHVEHRFAGLWQRCQKVISQRNRLLRSGRIDDALLRAWNQEYLTIANQVTSERQRWFEELVPLVQGLLNGLDAPWASDLSLDLFRGWDRQRELGDVLEQHFDQERKVGHTLYGPNRCDVRIRVGSKPAGETLSRGQQKTLVILLKLAQGELLYRERNISCGFLLDDINAELDIFHQRVLAQQLQRLGSQVFVTSISRPDPAVLWQNAMADLRMFHVEHGVLRKET</sequence>
<proteinExistence type="inferred from homology"/>
<feature type="binding site" evidence="9">
    <location>
        <begin position="30"/>
        <end position="37"/>
    </location>
    <ligand>
        <name>ATP</name>
        <dbReference type="ChEBI" id="CHEBI:30616"/>
    </ligand>
</feature>
<name>A0A4P7XCF9_9ALTE</name>
<accession>A0A4P7XCF9</accession>
<dbReference type="OrthoDB" id="9803889at2"/>
<dbReference type="GO" id="GO:0009432">
    <property type="term" value="P:SOS response"/>
    <property type="evidence" value="ECO:0007669"/>
    <property type="project" value="UniProtKB-UniRule"/>
</dbReference>